<dbReference type="InterPro" id="IPR036412">
    <property type="entry name" value="HAD-like_sf"/>
</dbReference>
<evidence type="ECO:0000256" key="6">
    <source>
        <dbReference type="ARBA" id="ARBA00022840"/>
    </source>
</evidence>
<feature type="binding site" evidence="13">
    <location>
        <position position="856"/>
    </location>
    <ligand>
        <name>ATP</name>
        <dbReference type="ChEBI" id="CHEBI:30616"/>
    </ligand>
</feature>
<dbReference type="FunFam" id="2.70.150.10:FF:000023">
    <property type="entry name" value="Phospholipid-transporting ATPase"/>
    <property type="match status" value="1"/>
</dbReference>
<dbReference type="GO" id="GO:0016887">
    <property type="term" value="F:ATP hydrolysis activity"/>
    <property type="evidence" value="ECO:0007669"/>
    <property type="project" value="InterPro"/>
</dbReference>
<dbReference type="InterPro" id="IPR001757">
    <property type="entry name" value="P_typ_ATPase"/>
</dbReference>
<evidence type="ECO:0000259" key="17">
    <source>
        <dbReference type="Pfam" id="PF16212"/>
    </source>
</evidence>
<dbReference type="GO" id="GO:0045332">
    <property type="term" value="P:phospholipid translocation"/>
    <property type="evidence" value="ECO:0007669"/>
    <property type="project" value="TreeGrafter"/>
</dbReference>
<feature type="binding site" evidence="13">
    <location>
        <position position="718"/>
    </location>
    <ligand>
        <name>ATP</name>
        <dbReference type="ChEBI" id="CHEBI:30616"/>
    </ligand>
</feature>
<keyword evidence="6 13" id="KW-0067">ATP-binding</keyword>
<keyword evidence="9 15" id="KW-1133">Transmembrane helix</keyword>
<feature type="binding site" evidence="13">
    <location>
        <position position="429"/>
    </location>
    <ligand>
        <name>ATP</name>
        <dbReference type="ChEBI" id="CHEBI:30616"/>
    </ligand>
</feature>
<dbReference type="SUPFAM" id="SSF81665">
    <property type="entry name" value="Calcium ATPase, transmembrane domain M"/>
    <property type="match status" value="1"/>
</dbReference>
<dbReference type="Pfam" id="PF13246">
    <property type="entry name" value="Cation_ATPase"/>
    <property type="match status" value="1"/>
</dbReference>
<feature type="transmembrane region" description="Helical" evidence="15">
    <location>
        <begin position="1036"/>
        <end position="1059"/>
    </location>
</feature>
<dbReference type="SFLD" id="SFLDS00003">
    <property type="entry name" value="Haloacid_Dehalogenase"/>
    <property type="match status" value="1"/>
</dbReference>
<feature type="binding site" evidence="14">
    <location>
        <position position="852"/>
    </location>
    <ligand>
        <name>Mg(2+)</name>
        <dbReference type="ChEBI" id="CHEBI:18420"/>
    </ligand>
</feature>
<dbReference type="InterPro" id="IPR032630">
    <property type="entry name" value="P_typ_ATPase_c"/>
</dbReference>
<feature type="transmembrane region" description="Helical" evidence="15">
    <location>
        <begin position="998"/>
        <end position="1016"/>
    </location>
</feature>
<dbReference type="Gene3D" id="2.70.150.10">
    <property type="entry name" value="Calcium-transporting ATPase, cytoplasmic transduction domain A"/>
    <property type="match status" value="1"/>
</dbReference>
<dbReference type="InterPro" id="IPR032631">
    <property type="entry name" value="P-type_ATPase_N"/>
</dbReference>
<protein>
    <recommendedName>
        <fullName evidence="15">Phospholipid-transporting ATPase</fullName>
        <ecNumber evidence="15">7.6.2.1</ecNumber>
    </recommendedName>
</protein>
<dbReference type="SFLD" id="SFLDF00027">
    <property type="entry name" value="p-type_atpase"/>
    <property type="match status" value="1"/>
</dbReference>
<evidence type="ECO:0000256" key="12">
    <source>
        <dbReference type="PIRSR" id="PIRSR606539-1"/>
    </source>
</evidence>
<feature type="transmembrane region" description="Helical" evidence="15">
    <location>
        <begin position="104"/>
        <end position="123"/>
    </location>
</feature>
<evidence type="ECO:0000256" key="8">
    <source>
        <dbReference type="ARBA" id="ARBA00022967"/>
    </source>
</evidence>
<dbReference type="AlphaFoldDB" id="A0A9Q1JT44"/>
<feature type="binding site" evidence="14">
    <location>
        <position position="427"/>
    </location>
    <ligand>
        <name>Mg(2+)</name>
        <dbReference type="ChEBI" id="CHEBI:18420"/>
    </ligand>
</feature>
<dbReference type="InterPro" id="IPR023214">
    <property type="entry name" value="HAD_sf"/>
</dbReference>
<dbReference type="FunFam" id="3.40.50.1000:FF:000014">
    <property type="entry name" value="Phospholipid-transporting ATPase"/>
    <property type="match status" value="1"/>
</dbReference>
<proteinExistence type="inferred from homology"/>
<evidence type="ECO:0000256" key="9">
    <source>
        <dbReference type="ARBA" id="ARBA00022989"/>
    </source>
</evidence>
<feature type="binding site" evidence="13">
    <location>
        <position position="719"/>
    </location>
    <ligand>
        <name>ATP</name>
        <dbReference type="ChEBI" id="CHEBI:30616"/>
    </ligand>
</feature>
<evidence type="ECO:0000256" key="1">
    <source>
        <dbReference type="ARBA" id="ARBA00004141"/>
    </source>
</evidence>
<dbReference type="EC" id="7.6.2.1" evidence="15"/>
<dbReference type="NCBIfam" id="TIGR01652">
    <property type="entry name" value="ATPase-Plipid"/>
    <property type="match status" value="1"/>
</dbReference>
<gene>
    <name evidence="18" type="ORF">Cgig2_018417</name>
</gene>
<dbReference type="GO" id="GO:0005886">
    <property type="term" value="C:plasma membrane"/>
    <property type="evidence" value="ECO:0007669"/>
    <property type="project" value="TreeGrafter"/>
</dbReference>
<feature type="transmembrane region" description="Helical" evidence="15">
    <location>
        <begin position="912"/>
        <end position="933"/>
    </location>
</feature>
<dbReference type="Proteomes" id="UP001153076">
    <property type="component" value="Unassembled WGS sequence"/>
</dbReference>
<evidence type="ECO:0000256" key="11">
    <source>
        <dbReference type="ARBA" id="ARBA00034036"/>
    </source>
</evidence>
<dbReference type="GO" id="GO:0005524">
    <property type="term" value="F:ATP binding"/>
    <property type="evidence" value="ECO:0007669"/>
    <property type="project" value="UniProtKB-UniRule"/>
</dbReference>
<dbReference type="Pfam" id="PF16209">
    <property type="entry name" value="PhoLip_ATPase_N"/>
    <property type="match status" value="1"/>
</dbReference>
<feature type="transmembrane region" description="Helical" evidence="15">
    <location>
        <begin position="1066"/>
        <end position="1085"/>
    </location>
</feature>
<evidence type="ECO:0000256" key="14">
    <source>
        <dbReference type="PIRSR" id="PIRSR606539-3"/>
    </source>
</evidence>
<keyword evidence="3 15" id="KW-0812">Transmembrane</keyword>
<comment type="catalytic activity">
    <reaction evidence="11 15">
        <text>ATP + H2O + phospholipidSide 1 = ADP + phosphate + phospholipidSide 2.</text>
        <dbReference type="EC" id="7.6.2.1"/>
    </reaction>
</comment>
<dbReference type="GO" id="GO:0140326">
    <property type="term" value="F:ATPase-coupled intramembrane lipid transporter activity"/>
    <property type="evidence" value="ECO:0007669"/>
    <property type="project" value="UniProtKB-EC"/>
</dbReference>
<comment type="subcellular location">
    <subcellularLocation>
        <location evidence="1 15">Membrane</location>
        <topology evidence="1 15">Multi-pass membrane protein</topology>
    </subcellularLocation>
</comment>
<dbReference type="InterPro" id="IPR023299">
    <property type="entry name" value="ATPase_P-typ_cyto_dom_N"/>
</dbReference>
<dbReference type="PROSITE" id="PS00154">
    <property type="entry name" value="ATPASE_E1_E2"/>
    <property type="match status" value="1"/>
</dbReference>
<evidence type="ECO:0000256" key="13">
    <source>
        <dbReference type="PIRSR" id="PIRSR606539-2"/>
    </source>
</evidence>
<feature type="active site" description="4-aspartylphosphate intermediate" evidence="12">
    <location>
        <position position="427"/>
    </location>
</feature>
<dbReference type="InterPro" id="IPR018303">
    <property type="entry name" value="ATPase_P-typ_P_site"/>
</dbReference>
<feature type="transmembrane region" description="Helical" evidence="15">
    <location>
        <begin position="354"/>
        <end position="379"/>
    </location>
</feature>
<evidence type="ECO:0000259" key="16">
    <source>
        <dbReference type="Pfam" id="PF16209"/>
    </source>
</evidence>
<feature type="binding site" evidence="14">
    <location>
        <position position="429"/>
    </location>
    <ligand>
        <name>Mg(2+)</name>
        <dbReference type="ChEBI" id="CHEBI:18420"/>
    </ligand>
</feature>
<feature type="binding site" evidence="13">
    <location>
        <position position="427"/>
    </location>
    <ligand>
        <name>ATP</name>
        <dbReference type="ChEBI" id="CHEBI:30616"/>
    </ligand>
</feature>
<evidence type="ECO:0000256" key="2">
    <source>
        <dbReference type="ARBA" id="ARBA00008109"/>
    </source>
</evidence>
<evidence type="ECO:0000313" key="18">
    <source>
        <dbReference type="EMBL" id="KAJ8430691.1"/>
    </source>
</evidence>
<reference evidence="18" key="1">
    <citation type="submission" date="2022-04" db="EMBL/GenBank/DDBJ databases">
        <title>Carnegiea gigantea Genome sequencing and assembly v2.</title>
        <authorList>
            <person name="Copetti D."/>
            <person name="Sanderson M.J."/>
            <person name="Burquez A."/>
            <person name="Wojciechowski M.F."/>
        </authorList>
    </citation>
    <scope>NUCLEOTIDE SEQUENCE</scope>
    <source>
        <strain evidence="18">SGP5-SGP5p</strain>
        <tissue evidence="18">Aerial part</tissue>
    </source>
</reference>
<feature type="transmembrane region" description="Helical" evidence="15">
    <location>
        <begin position="948"/>
        <end position="968"/>
    </location>
</feature>
<dbReference type="GO" id="GO:0000287">
    <property type="term" value="F:magnesium ion binding"/>
    <property type="evidence" value="ECO:0007669"/>
    <property type="project" value="UniProtKB-UniRule"/>
</dbReference>
<comment type="caution">
    <text evidence="18">The sequence shown here is derived from an EMBL/GenBank/DDBJ whole genome shotgun (WGS) entry which is preliminary data.</text>
</comment>
<keyword evidence="10 15" id="KW-0472">Membrane</keyword>
<dbReference type="EMBL" id="JAKOGI010000768">
    <property type="protein sequence ID" value="KAJ8430691.1"/>
    <property type="molecule type" value="Genomic_DNA"/>
</dbReference>
<keyword evidence="8 15" id="KW-1278">Translocase</keyword>
<evidence type="ECO:0000256" key="15">
    <source>
        <dbReference type="RuleBase" id="RU362033"/>
    </source>
</evidence>
<dbReference type="OrthoDB" id="377733at2759"/>
<dbReference type="InterPro" id="IPR006539">
    <property type="entry name" value="P-type_ATPase_IV"/>
</dbReference>
<dbReference type="Gene3D" id="3.40.50.1000">
    <property type="entry name" value="HAD superfamily/HAD-like"/>
    <property type="match status" value="1"/>
</dbReference>
<name>A0A9Q1JT44_9CARY</name>
<dbReference type="PANTHER" id="PTHR24092">
    <property type="entry name" value="PROBABLE PHOSPHOLIPID-TRANSPORTING ATPASE"/>
    <property type="match status" value="1"/>
</dbReference>
<dbReference type="CDD" id="cd02073">
    <property type="entry name" value="P-type_ATPase_APLT_Dnf-like"/>
    <property type="match status" value="1"/>
</dbReference>
<organism evidence="18 19">
    <name type="scientific">Carnegiea gigantea</name>
    <dbReference type="NCBI Taxonomy" id="171969"/>
    <lineage>
        <taxon>Eukaryota</taxon>
        <taxon>Viridiplantae</taxon>
        <taxon>Streptophyta</taxon>
        <taxon>Embryophyta</taxon>
        <taxon>Tracheophyta</taxon>
        <taxon>Spermatophyta</taxon>
        <taxon>Magnoliopsida</taxon>
        <taxon>eudicotyledons</taxon>
        <taxon>Gunneridae</taxon>
        <taxon>Pentapetalae</taxon>
        <taxon>Caryophyllales</taxon>
        <taxon>Cactineae</taxon>
        <taxon>Cactaceae</taxon>
        <taxon>Cactoideae</taxon>
        <taxon>Echinocereeae</taxon>
        <taxon>Carnegiea</taxon>
    </lineage>
</organism>
<dbReference type="SUPFAM" id="SSF81660">
    <property type="entry name" value="Metal cation-transporting ATPase, ATP-binding domain N"/>
    <property type="match status" value="1"/>
</dbReference>
<feature type="binding site" evidence="13">
    <location>
        <position position="636"/>
    </location>
    <ligand>
        <name>ATP</name>
        <dbReference type="ChEBI" id="CHEBI:30616"/>
    </ligand>
</feature>
<feature type="binding site" evidence="13">
    <location>
        <position position="602"/>
    </location>
    <ligand>
        <name>ATP</name>
        <dbReference type="ChEBI" id="CHEBI:30616"/>
    </ligand>
</feature>
<evidence type="ECO:0000256" key="10">
    <source>
        <dbReference type="ARBA" id="ARBA00023136"/>
    </source>
</evidence>
<evidence type="ECO:0000256" key="4">
    <source>
        <dbReference type="ARBA" id="ARBA00022723"/>
    </source>
</evidence>
<dbReference type="NCBIfam" id="TIGR01494">
    <property type="entry name" value="ATPase_P-type"/>
    <property type="match status" value="1"/>
</dbReference>
<comment type="similarity">
    <text evidence="2 15">Belongs to the cation transport ATPase (P-type) (TC 3.A.3) family. Type IV subfamily.</text>
</comment>
<feature type="binding site" evidence="13">
    <location>
        <position position="543"/>
    </location>
    <ligand>
        <name>ATP</name>
        <dbReference type="ChEBI" id="CHEBI:30616"/>
    </ligand>
</feature>
<sequence length="1159" mass="130974">MAAGRKMDVVRSKLYSYACCSSLFHDEHSQIGQRGYSRMVYCNDPDSSDAIRLNYRGNYVSTTKYTAANFIPKSLFEQFRRVANLYFLVVACVSFSPLAPFTAISVAVPLVVVIGATMVKEAVEDWRRRKQDIEANNRETEVYDGMNGVFVKTKWEKLRVGDVVKVYKDEYFPADLLFLSSNYEDGICYVETSNLDGETNLKLKHALEVTSCLQDESSLHDFKAVIKCEDPNENLYSFIGTLYYNGKQYPLSLQQLLLRDSKLRNTDFVYGVVVFTGHDTKVMQNATDPPSKRSRIERRLDKIIYILFSSLMVIAFSGSIFFGIITKNDISNGRLTRWYLRPDKTKVFYDPKRALLAAFLHFLTDLMLYGYLIPISLYVSIEIVKVLQSIFINQDQYMYYEEADKPAHARTSNLNEELGQVYTILSDKTGTLTCNNMEFVKCSIAGTSYGRGMTEVEIALAKKTGQPASSGVSDEGVDSTTSGRQIKGFNFKDERLMNGRWVNEPHSDMIREFLRALAICHTAIPEVQEETAEISYEVESPDEAAFVIAAREFGFEFFRRTQSSISLHELDPQTGKRVDSSSRKRMSVIVRNQENKILLFCKGADSVMFERLSEDGHAFEAETRAHIKKYAEAGLRTLVVAYRELDAQEYREWEEEFVKAKTTVTADRDALVDAAADKIEQKLILLGATAVEDKLQKGVPECIDKLAQAGVRIWVLTGDKMETAINIGYACSLLRQGMKQIVISLDLPEIIALEKHGDKEAIAKASLGSVKMQIREGKSQIGLDRQTLSEYGLIIDGKSLAFALDESLEKSFLELATLCDSVICCRSSPKQKALVTRLVKVGTHKTTLAIGDGANDVGMIQEADVGVGISGVEGMQVIVSLPAAMSSDYAIAQFWFLEHLLLVHGHWCYRRISIMICYFFYKNITFGLTLFWFETHSSFSAQPAYNDWYMSFYNVFFTSLPVIALGVFDQDVSARLCLKYPSLYKEGVQNILFSWPRILGWMFNGVTSSIIVFVFSTNALKQQAFRSDGHVGDFSVLAATMYSCVVWAVNCQMALSISYFTWMQHFFIWGSIAFWYAFLIIYGTLPPTFSKTAYKVLVEACAPSPLYWVVIILVVMSALLPYFIFRAVQIWFWPMPHDIIQVKGTGDLDTMVPLSQQRS</sequence>
<feature type="binding site" evidence="13">
    <location>
        <position position="855"/>
    </location>
    <ligand>
        <name>ATP</name>
        <dbReference type="ChEBI" id="CHEBI:30616"/>
    </ligand>
</feature>
<keyword evidence="7 14" id="KW-0460">Magnesium</keyword>
<feature type="binding site" evidence="13">
    <location>
        <position position="832"/>
    </location>
    <ligand>
        <name>ATP</name>
        <dbReference type="ChEBI" id="CHEBI:30616"/>
    </ligand>
</feature>
<dbReference type="PANTHER" id="PTHR24092:SF165">
    <property type="entry name" value="PHOSPHOLIPID-TRANSPORTING ATPASE 8-RELATED"/>
    <property type="match status" value="1"/>
</dbReference>
<dbReference type="PRINTS" id="PR00119">
    <property type="entry name" value="CATATPASE"/>
</dbReference>
<feature type="domain" description="P-type ATPase N-terminal" evidence="16">
    <location>
        <begin position="40"/>
        <end position="104"/>
    </location>
</feature>
<feature type="domain" description="P-type ATPase C-terminal" evidence="17">
    <location>
        <begin position="884"/>
        <end position="1134"/>
    </location>
</feature>
<feature type="transmembrane region" description="Helical" evidence="15">
    <location>
        <begin position="303"/>
        <end position="325"/>
    </location>
</feature>
<evidence type="ECO:0000256" key="7">
    <source>
        <dbReference type="ARBA" id="ARBA00022842"/>
    </source>
</evidence>
<feature type="binding site" evidence="13">
    <location>
        <position position="428"/>
    </location>
    <ligand>
        <name>ATP</name>
        <dbReference type="ChEBI" id="CHEBI:30616"/>
    </ligand>
</feature>
<keyword evidence="19" id="KW-1185">Reference proteome</keyword>
<dbReference type="Pfam" id="PF16212">
    <property type="entry name" value="PhoLip_ATPase_C"/>
    <property type="match status" value="1"/>
</dbReference>
<keyword evidence="4 14" id="KW-0479">Metal-binding</keyword>
<dbReference type="SFLD" id="SFLDG00002">
    <property type="entry name" value="C1.7:_P-type_atpase_like"/>
    <property type="match status" value="1"/>
</dbReference>
<dbReference type="SUPFAM" id="SSF81653">
    <property type="entry name" value="Calcium ATPase, transduction domain A"/>
    <property type="match status" value="1"/>
</dbReference>
<feature type="binding site" evidence="14">
    <location>
        <position position="856"/>
    </location>
    <ligand>
        <name>Mg(2+)</name>
        <dbReference type="ChEBI" id="CHEBI:18420"/>
    </ligand>
</feature>
<evidence type="ECO:0000256" key="5">
    <source>
        <dbReference type="ARBA" id="ARBA00022741"/>
    </source>
</evidence>
<evidence type="ECO:0000313" key="19">
    <source>
        <dbReference type="Proteomes" id="UP001153076"/>
    </source>
</evidence>
<accession>A0A9Q1JT44</accession>
<comment type="cofactor">
    <cofactor evidence="14">
        <name>Mg(2+)</name>
        <dbReference type="ChEBI" id="CHEBI:18420"/>
    </cofactor>
</comment>
<keyword evidence="5 13" id="KW-0547">Nucleotide-binding</keyword>
<feature type="binding site" evidence="13">
    <location>
        <position position="717"/>
    </location>
    <ligand>
        <name>ATP</name>
        <dbReference type="ChEBI" id="CHEBI:30616"/>
    </ligand>
</feature>
<dbReference type="SUPFAM" id="SSF56784">
    <property type="entry name" value="HAD-like"/>
    <property type="match status" value="1"/>
</dbReference>
<dbReference type="InterPro" id="IPR044492">
    <property type="entry name" value="P_typ_ATPase_HD_dom"/>
</dbReference>
<feature type="transmembrane region" description="Helical" evidence="15">
    <location>
        <begin position="1105"/>
        <end position="1125"/>
    </location>
</feature>
<evidence type="ECO:0000256" key="3">
    <source>
        <dbReference type="ARBA" id="ARBA00022692"/>
    </source>
</evidence>
<dbReference type="Gene3D" id="3.40.1110.10">
    <property type="entry name" value="Calcium-transporting ATPase, cytoplasmic domain N"/>
    <property type="match status" value="1"/>
</dbReference>
<dbReference type="InterPro" id="IPR023298">
    <property type="entry name" value="ATPase_P-typ_TM_dom_sf"/>
</dbReference>
<feature type="binding site" evidence="13">
    <location>
        <position position="826"/>
    </location>
    <ligand>
        <name>ATP</name>
        <dbReference type="ChEBI" id="CHEBI:30616"/>
    </ligand>
</feature>
<dbReference type="InterPro" id="IPR008250">
    <property type="entry name" value="ATPase_P-typ_transduc_dom_A_sf"/>
</dbReference>